<feature type="domain" description="DUF7831" evidence="1">
    <location>
        <begin position="9"/>
        <end position="123"/>
    </location>
</feature>
<accession>A0ABU3B9E7</accession>
<dbReference type="Proteomes" id="UP001259982">
    <property type="component" value="Unassembled WGS sequence"/>
</dbReference>
<dbReference type="RefSeq" id="WP_311658539.1">
    <property type="nucleotide sequence ID" value="NZ_JAVRHY010000006.1"/>
</dbReference>
<reference evidence="2 3" key="1">
    <citation type="submission" date="2023-09" db="EMBL/GenBank/DDBJ databases">
        <authorList>
            <person name="Rey-Velasco X."/>
        </authorList>
    </citation>
    <scope>NUCLEOTIDE SEQUENCE [LARGE SCALE GENOMIC DNA]</scope>
    <source>
        <strain evidence="2 3">P385</strain>
    </source>
</reference>
<keyword evidence="3" id="KW-1185">Reference proteome</keyword>
<evidence type="ECO:0000313" key="2">
    <source>
        <dbReference type="EMBL" id="MDT0618437.1"/>
    </source>
</evidence>
<protein>
    <recommendedName>
        <fullName evidence="1">DUF7831 domain-containing protein</fullName>
    </recommendedName>
</protein>
<proteinExistence type="predicted"/>
<evidence type="ECO:0000259" key="1">
    <source>
        <dbReference type="Pfam" id="PF25176"/>
    </source>
</evidence>
<dbReference type="Pfam" id="PF25176">
    <property type="entry name" value="DUF7831"/>
    <property type="match status" value="1"/>
</dbReference>
<evidence type="ECO:0000313" key="3">
    <source>
        <dbReference type="Proteomes" id="UP001259982"/>
    </source>
</evidence>
<name>A0ABU3B9E7_9GAMM</name>
<dbReference type="InterPro" id="IPR057153">
    <property type="entry name" value="DUF7831"/>
</dbReference>
<dbReference type="EMBL" id="JAVRHY010000006">
    <property type="protein sequence ID" value="MDT0618437.1"/>
    <property type="molecule type" value="Genomic_DNA"/>
</dbReference>
<comment type="caution">
    <text evidence="2">The sequence shown here is derived from an EMBL/GenBank/DDBJ whole genome shotgun (WGS) entry which is preliminary data.</text>
</comment>
<organism evidence="2 3">
    <name type="scientific">Spectribacter acetivorans</name>
    <dbReference type="NCBI Taxonomy" id="3075603"/>
    <lineage>
        <taxon>Bacteria</taxon>
        <taxon>Pseudomonadati</taxon>
        <taxon>Pseudomonadota</taxon>
        <taxon>Gammaproteobacteria</taxon>
        <taxon>Salinisphaerales</taxon>
        <taxon>Salinisphaeraceae</taxon>
        <taxon>Spectribacter</taxon>
    </lineage>
</organism>
<gene>
    <name evidence="2" type="ORF">RM531_08105</name>
</gene>
<sequence>MTTRGKLLRQDFIRRGDLQSNPDRVYVFGDNMCRRGKGGQAAQMRGEPNAVGIPTKWEPSLREDAFFDERDYQKAVPAIHEAFDGLEQVILAGRDVVWPAAGIGSGLAQLEARAPSIHRLIQARFNKLSALAVE</sequence>